<dbReference type="EMBL" id="AHBZ03000021">
    <property type="protein sequence ID" value="KAF7770073.1"/>
    <property type="molecule type" value="Genomic_DNA"/>
</dbReference>
<dbReference type="AlphaFoldDB" id="A0AAD4AI04"/>
<dbReference type="RefSeq" id="WP_273542016.1">
    <property type="nucleotide sequence ID" value="NZ_AHBZ03000021.1"/>
</dbReference>
<evidence type="ECO:0000313" key="2">
    <source>
        <dbReference type="Proteomes" id="UP000016487"/>
    </source>
</evidence>
<reference evidence="1" key="2">
    <citation type="submission" date="2015-03" db="EMBL/GenBank/DDBJ databases">
        <title>Genome sequence of Pseudoalteromonas citrea.</title>
        <authorList>
            <person name="Xie B.-B."/>
            <person name="Rong J.-C."/>
            <person name="Qin Q.-L."/>
            <person name="Zhang Y.-Z."/>
        </authorList>
    </citation>
    <scope>NUCLEOTIDE SEQUENCE</scope>
    <source>
        <strain evidence="1">DSM 8771</strain>
    </source>
</reference>
<name>A0AAD4AI04_9GAMM</name>
<sequence>MTKKVKEAVQTKTCTAVLSAIGGALAVTNPEVAALLKAVSVFFF</sequence>
<comment type="caution">
    <text evidence="1">The sequence shown here is derived from an EMBL/GenBank/DDBJ whole genome shotgun (WGS) entry which is preliminary data.</text>
</comment>
<dbReference type="Proteomes" id="UP000016487">
    <property type="component" value="Unassembled WGS sequence"/>
</dbReference>
<protein>
    <submittedName>
        <fullName evidence="1">Uncharacterized protein</fullName>
    </submittedName>
</protein>
<gene>
    <name evidence="1" type="ORF">PCIT_a3026</name>
</gene>
<accession>A0AAD4AI04</accession>
<reference evidence="1" key="1">
    <citation type="journal article" date="2012" name="J. Bacteriol.">
        <title>Genome sequences of type strains of seven species of the marine bacterium Pseudoalteromonas.</title>
        <authorList>
            <person name="Xie B.B."/>
            <person name="Shu Y.L."/>
            <person name="Qin Q.L."/>
            <person name="Rong J.C."/>
            <person name="Zhang X.Y."/>
            <person name="Chen X.L."/>
            <person name="Shi M."/>
            <person name="He H.L."/>
            <person name="Zhou B.C."/>
            <person name="Zhang Y.Z."/>
        </authorList>
    </citation>
    <scope>NUCLEOTIDE SEQUENCE</scope>
    <source>
        <strain evidence="1">DSM 8771</strain>
    </source>
</reference>
<organism evidence="1 2">
    <name type="scientific">Pseudoalteromonas citrea</name>
    <dbReference type="NCBI Taxonomy" id="43655"/>
    <lineage>
        <taxon>Bacteria</taxon>
        <taxon>Pseudomonadati</taxon>
        <taxon>Pseudomonadota</taxon>
        <taxon>Gammaproteobacteria</taxon>
        <taxon>Alteromonadales</taxon>
        <taxon>Pseudoalteromonadaceae</taxon>
        <taxon>Pseudoalteromonas</taxon>
    </lineage>
</organism>
<proteinExistence type="predicted"/>
<evidence type="ECO:0000313" key="1">
    <source>
        <dbReference type="EMBL" id="KAF7770073.1"/>
    </source>
</evidence>